<feature type="region of interest" description="Disordered" evidence="2">
    <location>
        <begin position="400"/>
        <end position="468"/>
    </location>
</feature>
<name>A0A482WNV1_LAOST</name>
<keyword evidence="1" id="KW-0175">Coiled coil</keyword>
<accession>A0A482WNV1</accession>
<dbReference type="Gene3D" id="2.60.120.10">
    <property type="entry name" value="Jelly Rolls"/>
    <property type="match status" value="1"/>
</dbReference>
<dbReference type="GO" id="GO:0008076">
    <property type="term" value="C:voltage-gated potassium channel complex"/>
    <property type="evidence" value="ECO:0007669"/>
    <property type="project" value="TreeGrafter"/>
</dbReference>
<dbReference type="OrthoDB" id="447251at2759"/>
<dbReference type="GO" id="GO:0005249">
    <property type="term" value="F:voltage-gated potassium channel activity"/>
    <property type="evidence" value="ECO:0007669"/>
    <property type="project" value="TreeGrafter"/>
</dbReference>
<keyword evidence="5" id="KW-1185">Reference proteome</keyword>
<comment type="caution">
    <text evidence="4">The sequence shown here is derived from an EMBL/GenBank/DDBJ whole genome shotgun (WGS) entry which is preliminary data.</text>
</comment>
<dbReference type="STRING" id="195883.A0A482WNV1"/>
<dbReference type="InterPro" id="IPR014710">
    <property type="entry name" value="RmlC-like_jellyroll"/>
</dbReference>
<feature type="region of interest" description="Disordered" evidence="2">
    <location>
        <begin position="1"/>
        <end position="31"/>
    </location>
</feature>
<feature type="region of interest" description="Disordered" evidence="2">
    <location>
        <begin position="153"/>
        <end position="172"/>
    </location>
</feature>
<dbReference type="PROSITE" id="PS50042">
    <property type="entry name" value="CNMP_BINDING_3"/>
    <property type="match status" value="1"/>
</dbReference>
<feature type="compositionally biased region" description="Gly residues" evidence="2">
    <location>
        <begin position="272"/>
        <end position="281"/>
    </location>
</feature>
<feature type="compositionally biased region" description="Low complexity" evidence="2">
    <location>
        <begin position="400"/>
        <end position="421"/>
    </location>
</feature>
<organism evidence="4 5">
    <name type="scientific">Laodelphax striatellus</name>
    <name type="common">Small brown planthopper</name>
    <name type="synonym">Delphax striatella</name>
    <dbReference type="NCBI Taxonomy" id="195883"/>
    <lineage>
        <taxon>Eukaryota</taxon>
        <taxon>Metazoa</taxon>
        <taxon>Ecdysozoa</taxon>
        <taxon>Arthropoda</taxon>
        <taxon>Hexapoda</taxon>
        <taxon>Insecta</taxon>
        <taxon>Pterygota</taxon>
        <taxon>Neoptera</taxon>
        <taxon>Paraneoptera</taxon>
        <taxon>Hemiptera</taxon>
        <taxon>Auchenorrhyncha</taxon>
        <taxon>Fulgoroidea</taxon>
        <taxon>Delphacidae</taxon>
        <taxon>Criomorphinae</taxon>
        <taxon>Laodelphax</taxon>
    </lineage>
</organism>
<feature type="domain" description="Cyclic nucleotide-binding" evidence="3">
    <location>
        <begin position="40"/>
        <end position="86"/>
    </location>
</feature>
<feature type="compositionally biased region" description="Polar residues" evidence="2">
    <location>
        <begin position="16"/>
        <end position="29"/>
    </location>
</feature>
<evidence type="ECO:0000256" key="2">
    <source>
        <dbReference type="SAM" id="MobiDB-lite"/>
    </source>
</evidence>
<dbReference type="InterPro" id="IPR018490">
    <property type="entry name" value="cNMP-bd_dom_sf"/>
</dbReference>
<dbReference type="AlphaFoldDB" id="A0A482WNV1"/>
<proteinExistence type="predicted"/>
<evidence type="ECO:0000313" key="4">
    <source>
        <dbReference type="EMBL" id="RZF34861.1"/>
    </source>
</evidence>
<dbReference type="SMR" id="A0A482WNV1"/>
<dbReference type="SUPFAM" id="SSF51206">
    <property type="entry name" value="cAMP-binding domain-like"/>
    <property type="match status" value="1"/>
</dbReference>
<gene>
    <name evidence="4" type="ORF">LSTR_LSTR011973</name>
</gene>
<feature type="compositionally biased region" description="Low complexity" evidence="2">
    <location>
        <begin position="153"/>
        <end position="164"/>
    </location>
</feature>
<sequence length="468" mass="50086">MHFTMSHSAPGICSITPESPSTPSASLSPDHSRSYRTMRVAILGKGDVFGDSFWKDNAVGQSAANVRALTYCDLHTIKRDKLLEVLDFYQAFANSFALRIPSLFQLIFRKVADVRREKELAERRKNEPQLDQNQDHLVRKIFSKFRRDRAALQTQLSQSQSPQPDVEKGEKSSNELLAIEGSDSKRTLAKLTSLVEKDDCNTTTGGSGTSTTVTPKVSRPTTIRASKWGRILGSSLDSGSETATSTGTGVMRSASVRDSPAKSSSSATANGSGPGPGGGGNKVFPKLQKVTAAGGMAPARQDTIEEIVELEDKINARGAGLRKFESYDSGIIRSSDKCINEGASGTVPFRPAPAGTPAEYKEIISNIMDFKVDVKLEVQRLNQKVSRMEELLTEVLSRIGSASPSSASQGPESGAEGGSAQPRGGGSQPPAGEMGAIILRKRRAKSRTKAAAPLAPPPVIDPESFYSN</sequence>
<feature type="compositionally biased region" description="Basic residues" evidence="2">
    <location>
        <begin position="439"/>
        <end position="448"/>
    </location>
</feature>
<dbReference type="CDD" id="cd00038">
    <property type="entry name" value="CAP_ED"/>
    <property type="match status" value="1"/>
</dbReference>
<evidence type="ECO:0000259" key="3">
    <source>
        <dbReference type="PROSITE" id="PS50042"/>
    </source>
</evidence>
<dbReference type="InParanoid" id="A0A482WNV1"/>
<dbReference type="Proteomes" id="UP000291343">
    <property type="component" value="Unassembled WGS sequence"/>
</dbReference>
<dbReference type="PANTHER" id="PTHR10217">
    <property type="entry name" value="VOLTAGE AND LIGAND GATED POTASSIUM CHANNEL"/>
    <property type="match status" value="1"/>
</dbReference>
<feature type="compositionally biased region" description="Low complexity" evidence="2">
    <location>
        <begin position="238"/>
        <end position="249"/>
    </location>
</feature>
<dbReference type="EMBL" id="QKKF02030057">
    <property type="protein sequence ID" value="RZF34861.1"/>
    <property type="molecule type" value="Genomic_DNA"/>
</dbReference>
<protein>
    <recommendedName>
        <fullName evidence="3">Cyclic nucleotide-binding domain-containing protein</fullName>
    </recommendedName>
</protein>
<feature type="coiled-coil region" evidence="1">
    <location>
        <begin position="371"/>
        <end position="398"/>
    </location>
</feature>
<dbReference type="InterPro" id="IPR050818">
    <property type="entry name" value="KCNH_animal-type"/>
</dbReference>
<dbReference type="PANTHER" id="PTHR10217:SF435">
    <property type="entry name" value="POTASSIUM VOLTAGE-GATED CHANNEL PROTEIN EAG"/>
    <property type="match status" value="1"/>
</dbReference>
<evidence type="ECO:0000313" key="5">
    <source>
        <dbReference type="Proteomes" id="UP000291343"/>
    </source>
</evidence>
<dbReference type="InterPro" id="IPR000595">
    <property type="entry name" value="cNMP-bd_dom"/>
</dbReference>
<feature type="region of interest" description="Disordered" evidence="2">
    <location>
        <begin position="198"/>
        <end position="285"/>
    </location>
</feature>
<evidence type="ECO:0000256" key="1">
    <source>
        <dbReference type="SAM" id="Coils"/>
    </source>
</evidence>
<dbReference type="GO" id="GO:0042391">
    <property type="term" value="P:regulation of membrane potential"/>
    <property type="evidence" value="ECO:0007669"/>
    <property type="project" value="TreeGrafter"/>
</dbReference>
<reference evidence="4 5" key="1">
    <citation type="journal article" date="2017" name="Gigascience">
        <title>Genome sequence of the small brown planthopper, Laodelphax striatellus.</title>
        <authorList>
            <person name="Zhu J."/>
            <person name="Jiang F."/>
            <person name="Wang X."/>
            <person name="Yang P."/>
            <person name="Bao Y."/>
            <person name="Zhao W."/>
            <person name="Wang W."/>
            <person name="Lu H."/>
            <person name="Wang Q."/>
            <person name="Cui N."/>
            <person name="Li J."/>
            <person name="Chen X."/>
            <person name="Luo L."/>
            <person name="Yu J."/>
            <person name="Kang L."/>
            <person name="Cui F."/>
        </authorList>
    </citation>
    <scope>NUCLEOTIDE SEQUENCE [LARGE SCALE GENOMIC DNA]</scope>
    <source>
        <strain evidence="4">Lst14</strain>
    </source>
</reference>